<gene>
    <name evidence="1" type="ORF">G9444_2996</name>
</gene>
<dbReference type="Gene3D" id="3.50.50.60">
    <property type="entry name" value="FAD/NAD(P)-binding domain"/>
    <property type="match status" value="1"/>
</dbReference>
<evidence type="ECO:0008006" key="3">
    <source>
        <dbReference type="Google" id="ProtNLM"/>
    </source>
</evidence>
<name>A0A6G9CTT8_RHOER</name>
<accession>A0A6G9CTT8</accession>
<dbReference type="EMBL" id="CP050124">
    <property type="protein sequence ID" value="QIP40240.1"/>
    <property type="molecule type" value="Genomic_DNA"/>
</dbReference>
<sequence>MLDGALLPGNSAACNPSMTIAAVAERALENIVKDDVGTLF</sequence>
<dbReference type="AlphaFoldDB" id="A0A6G9CTT8"/>
<dbReference type="InterPro" id="IPR036188">
    <property type="entry name" value="FAD/NAD-bd_sf"/>
</dbReference>
<evidence type="ECO:0000313" key="2">
    <source>
        <dbReference type="Proteomes" id="UP000502345"/>
    </source>
</evidence>
<proteinExistence type="predicted"/>
<evidence type="ECO:0000313" key="1">
    <source>
        <dbReference type="EMBL" id="QIP40240.1"/>
    </source>
</evidence>
<dbReference type="Proteomes" id="UP000502345">
    <property type="component" value="Chromosome"/>
</dbReference>
<reference evidence="1 2" key="1">
    <citation type="submission" date="2020-03" db="EMBL/GenBank/DDBJ databases">
        <title>Screen low temperature-resistant strains for efficient degradation of petroleum hydrocarbons under the low temperature.</title>
        <authorList>
            <person name="Wang Y."/>
            <person name="Chen J."/>
        </authorList>
    </citation>
    <scope>NUCLEOTIDE SEQUENCE [LARGE SCALE GENOMIC DNA]</scope>
    <source>
        <strain evidence="1 2">KB1</strain>
    </source>
</reference>
<organism evidence="1 2">
    <name type="scientific">Rhodococcus erythropolis</name>
    <name type="common">Arthrobacter picolinophilus</name>
    <dbReference type="NCBI Taxonomy" id="1833"/>
    <lineage>
        <taxon>Bacteria</taxon>
        <taxon>Bacillati</taxon>
        <taxon>Actinomycetota</taxon>
        <taxon>Actinomycetes</taxon>
        <taxon>Mycobacteriales</taxon>
        <taxon>Nocardiaceae</taxon>
        <taxon>Rhodococcus</taxon>
        <taxon>Rhodococcus erythropolis group</taxon>
    </lineage>
</organism>
<protein>
    <recommendedName>
        <fullName evidence="3">Glucose-methanol-choline oxidoreductase C-terminal domain-containing protein</fullName>
    </recommendedName>
</protein>